<name>A0ABY0ULS7_9PSED</name>
<gene>
    <name evidence="2" type="ORF">SAMN04490205_3950</name>
</gene>
<organism evidence="2 3">
    <name type="scientific">Pseudomonas trivialis</name>
    <dbReference type="NCBI Taxonomy" id="200450"/>
    <lineage>
        <taxon>Bacteria</taxon>
        <taxon>Pseudomonadati</taxon>
        <taxon>Pseudomonadota</taxon>
        <taxon>Gammaproteobacteria</taxon>
        <taxon>Pseudomonadales</taxon>
        <taxon>Pseudomonadaceae</taxon>
        <taxon>Pseudomonas</taxon>
    </lineage>
</organism>
<feature type="region of interest" description="Disordered" evidence="1">
    <location>
        <begin position="636"/>
        <end position="656"/>
    </location>
</feature>
<keyword evidence="3" id="KW-1185">Reference proteome</keyword>
<dbReference type="Proteomes" id="UP000183126">
    <property type="component" value="Chromosome I"/>
</dbReference>
<dbReference type="EMBL" id="LT629760">
    <property type="protein sequence ID" value="SDS88054.1"/>
    <property type="molecule type" value="Genomic_DNA"/>
</dbReference>
<evidence type="ECO:0008006" key="4">
    <source>
        <dbReference type="Google" id="ProtNLM"/>
    </source>
</evidence>
<evidence type="ECO:0000313" key="2">
    <source>
        <dbReference type="EMBL" id="SDS88054.1"/>
    </source>
</evidence>
<reference evidence="2 3" key="1">
    <citation type="submission" date="2016-10" db="EMBL/GenBank/DDBJ databases">
        <authorList>
            <person name="Varghese N."/>
            <person name="Submissions S."/>
        </authorList>
    </citation>
    <scope>NUCLEOTIDE SEQUENCE [LARGE SCALE GENOMIC DNA]</scope>
    <source>
        <strain evidence="2 3">BS3111</strain>
    </source>
</reference>
<evidence type="ECO:0000313" key="3">
    <source>
        <dbReference type="Proteomes" id="UP000183126"/>
    </source>
</evidence>
<evidence type="ECO:0000256" key="1">
    <source>
        <dbReference type="SAM" id="MobiDB-lite"/>
    </source>
</evidence>
<proteinExistence type="predicted"/>
<accession>A0ABY0ULS7</accession>
<dbReference type="RefSeq" id="WP_083342416.1">
    <property type="nucleotide sequence ID" value="NZ_JYLK01000019.1"/>
</dbReference>
<protein>
    <recommendedName>
        <fullName evidence="4">Peptidase C58 YopT-type domain-containing protein</fullName>
    </recommendedName>
</protein>
<sequence>MSITSVSHRTMNLSTGEPEHVANNAGAVMANPAPRNPSPAVSTPTVKTVRQLLADQQDMFSLADKLRGLTTWVDHKFSYQLNNDVLVPFVGSSHTLTSAAPNLATVITDLGYDLPQNVSEAKKLADVLEKRASVPLLRDWGGGLSWPRPMSRTDQHRIAQFLFSNKTGLPGLPLPTDKGVLDYLLIGSSVTLDDLEDPALALQKLLDNPKVMALGQALQAHLGGVSSDTSIYDYILTAIHLRLDQESSVRKTRNKIAHFDLLHPKHWGLAPSQVVSELSRHLVDKGRATPISTKLATHLLLATRAPHFLVKDIPGSVRVGSAMWTQLTIAAARIEAQTPGRVQNMTYAEVIAQAEPMATDTYANQLAQRNALSDWAVANGVLKPSETEHSAAEIQQAKTAYNDQLNALVKSSSLLETPVPSRKDIALEYLKAEFPHVDPSVFAIKNLQIRNQNALRVYAAHLTRRSMLDIVMEGEPLDKHHVWVTPDTRIPIASFNTYLKTKKHTEVTTLFDTHYEAAMKSLGDGHHEFVKQLVSNLPLADRKNFEYGEVKFFHTNDYKIAHDLTSPLELVNRARTMHVKTTLNGEVNVYEIDSRTGTIEKQNYLIQKFSEPYSTNKMDSRDANIITRRSVLNPYKGARDSETTEQPVTAQPPDSYRSRRTDFIADMYVKALALDGEDLLNHARGITSFDKGRALGSVIDEFFLNLIPFRSAIKNFLQGNTLDGVGDLAIDAFGLLTLGAGKAAQAVKVFGKGMSGLNAAAKATKAVKFLGAAAIEFLNPVGGLGDVLVGGAKLIGRGFAKGADAVAALRGASGSYDVLKAASKNDRIVATGTFKLADEVVEGGAVFENRKWYLLDPVTGPYGTALADFKPVTVAANGEINGNWINWLTAVVAPTPRTPNISDVLKGTLARARTNDLAAFNRGYDAGKIENIPGYYTSMNVSDLKELAISPGRTPEEIGSLAKVIETRMTRNSLEGARVFSEQIAASGGKTTLMPQNFYLSQGDLASNGECAALVNSMALAIQNGRQQTLIDNFFKASIKSSDPRIAAFRKQLNDMHQIVRSNFHGVQAVSQMSHIDISAALSRATPPYMMKIATQNHGLLAGAMLNSNKQKEWFFFDPNFGLATFASEAAMQHGIEACLNSGKTAGTLSPVAIIGGKPQFNVSLFNDSDFLMTVPYNNPYALFNAAL</sequence>
<dbReference type="CDD" id="cd20495">
    <property type="entry name" value="C58_PaToxP-like"/>
    <property type="match status" value="1"/>
</dbReference>